<accession>C5DKA4</accession>
<proteinExistence type="predicted"/>
<dbReference type="SMART" id="SM00066">
    <property type="entry name" value="GAL4"/>
    <property type="match status" value="1"/>
</dbReference>
<feature type="domain" description="Zn(2)-C6 fungal-type" evidence="7">
    <location>
        <begin position="15"/>
        <end position="46"/>
    </location>
</feature>
<dbReference type="PROSITE" id="PS00463">
    <property type="entry name" value="ZN2_CY6_FUNGAL_1"/>
    <property type="match status" value="1"/>
</dbReference>
<dbReference type="InterPro" id="IPR051127">
    <property type="entry name" value="Fungal_SecMet_Regulators"/>
</dbReference>
<keyword evidence="3" id="KW-0805">Transcription regulation</keyword>
<evidence type="ECO:0000256" key="5">
    <source>
        <dbReference type="ARBA" id="ARBA00023163"/>
    </source>
</evidence>
<dbReference type="EMBL" id="CU928170">
    <property type="protein sequence ID" value="CAR23905.1"/>
    <property type="molecule type" value="Genomic_DNA"/>
</dbReference>
<reference evidence="8 9" key="1">
    <citation type="journal article" date="2009" name="Genome Res.">
        <title>Comparative genomics of protoploid Saccharomycetaceae.</title>
        <authorList>
            <consortium name="The Genolevures Consortium"/>
            <person name="Souciet J.-L."/>
            <person name="Dujon B."/>
            <person name="Gaillardin C."/>
            <person name="Johnston M."/>
            <person name="Baret P.V."/>
            <person name="Cliften P."/>
            <person name="Sherman D.J."/>
            <person name="Weissenbach J."/>
            <person name="Westhof E."/>
            <person name="Wincker P."/>
            <person name="Jubin C."/>
            <person name="Poulain J."/>
            <person name="Barbe V."/>
            <person name="Segurens B."/>
            <person name="Artiguenave F."/>
            <person name="Anthouard V."/>
            <person name="Vacherie B."/>
            <person name="Val M.-E."/>
            <person name="Fulton R.S."/>
            <person name="Minx P."/>
            <person name="Wilson R."/>
            <person name="Durrens P."/>
            <person name="Jean G."/>
            <person name="Marck C."/>
            <person name="Martin T."/>
            <person name="Nikolski M."/>
            <person name="Rolland T."/>
            <person name="Seret M.-L."/>
            <person name="Casaregola S."/>
            <person name="Despons L."/>
            <person name="Fairhead C."/>
            <person name="Fischer G."/>
            <person name="Lafontaine I."/>
            <person name="Leh V."/>
            <person name="Lemaire M."/>
            <person name="de Montigny J."/>
            <person name="Neuveglise C."/>
            <person name="Thierry A."/>
            <person name="Blanc-Lenfle I."/>
            <person name="Bleykasten C."/>
            <person name="Diffels J."/>
            <person name="Fritsch E."/>
            <person name="Frangeul L."/>
            <person name="Goeffon A."/>
            <person name="Jauniaux N."/>
            <person name="Kachouri-Lafond R."/>
            <person name="Payen C."/>
            <person name="Potier S."/>
            <person name="Pribylova L."/>
            <person name="Ozanne C."/>
            <person name="Richard G.-F."/>
            <person name="Sacerdot C."/>
            <person name="Straub M.-L."/>
            <person name="Talla E."/>
        </authorList>
    </citation>
    <scope>NUCLEOTIDE SEQUENCE [LARGE SCALE GENOMIC DNA]</scope>
    <source>
        <strain evidence="9">ATCC 56472 / CBS 6340 / NRRL Y-8284</strain>
    </source>
</reference>
<keyword evidence="2" id="KW-0862">Zinc</keyword>
<dbReference type="PANTHER" id="PTHR47424">
    <property type="entry name" value="REGULATORY PROTEIN GAL4"/>
    <property type="match status" value="1"/>
</dbReference>
<keyword evidence="1" id="KW-0479">Metal-binding</keyword>
<dbReference type="InParanoid" id="C5DKA4"/>
<evidence type="ECO:0000256" key="1">
    <source>
        <dbReference type="ARBA" id="ARBA00022723"/>
    </source>
</evidence>
<evidence type="ECO:0000256" key="4">
    <source>
        <dbReference type="ARBA" id="ARBA00023125"/>
    </source>
</evidence>
<keyword evidence="5" id="KW-0804">Transcription</keyword>
<dbReference type="Proteomes" id="UP000002036">
    <property type="component" value="Chromosome F"/>
</dbReference>
<dbReference type="GO" id="GO:0006351">
    <property type="term" value="P:DNA-templated transcription"/>
    <property type="evidence" value="ECO:0007669"/>
    <property type="project" value="InterPro"/>
</dbReference>
<evidence type="ECO:0000256" key="3">
    <source>
        <dbReference type="ARBA" id="ARBA00023015"/>
    </source>
</evidence>
<dbReference type="Pfam" id="PF00172">
    <property type="entry name" value="Zn_clus"/>
    <property type="match status" value="1"/>
</dbReference>
<dbReference type="Gene3D" id="4.10.240.10">
    <property type="entry name" value="Zn(2)-C6 fungal-type DNA-binding domain"/>
    <property type="match status" value="1"/>
</dbReference>
<dbReference type="GO" id="GO:0000435">
    <property type="term" value="P:positive regulation of transcription from RNA polymerase II promoter by galactose"/>
    <property type="evidence" value="ECO:0007669"/>
    <property type="project" value="TreeGrafter"/>
</dbReference>
<dbReference type="CDD" id="cd12148">
    <property type="entry name" value="fungal_TF_MHR"/>
    <property type="match status" value="1"/>
</dbReference>
<dbReference type="SUPFAM" id="SSF57701">
    <property type="entry name" value="Zn2/Cys6 DNA-binding domain"/>
    <property type="match status" value="1"/>
</dbReference>
<evidence type="ECO:0000256" key="6">
    <source>
        <dbReference type="ARBA" id="ARBA00023242"/>
    </source>
</evidence>
<dbReference type="OMA" id="LMANFMT"/>
<dbReference type="AlphaFoldDB" id="C5DKA4"/>
<gene>
    <name evidence="8" type="ordered locus">KLTH0F03014g</name>
</gene>
<dbReference type="PANTHER" id="PTHR47424:SF3">
    <property type="entry name" value="REGULATORY PROTEIN GAL4"/>
    <property type="match status" value="1"/>
</dbReference>
<dbReference type="InterPro" id="IPR007219">
    <property type="entry name" value="XnlR_reg_dom"/>
</dbReference>
<dbReference type="GO" id="GO:0000978">
    <property type="term" value="F:RNA polymerase II cis-regulatory region sequence-specific DNA binding"/>
    <property type="evidence" value="ECO:0007669"/>
    <property type="project" value="TreeGrafter"/>
</dbReference>
<dbReference type="RefSeq" id="XP_002554342.1">
    <property type="nucleotide sequence ID" value="XM_002554296.1"/>
</dbReference>
<dbReference type="GO" id="GO:0005634">
    <property type="term" value="C:nucleus"/>
    <property type="evidence" value="ECO:0007669"/>
    <property type="project" value="TreeGrafter"/>
</dbReference>
<dbReference type="Pfam" id="PF04082">
    <property type="entry name" value="Fungal_trans"/>
    <property type="match status" value="1"/>
</dbReference>
<dbReference type="GO" id="GO:0008270">
    <property type="term" value="F:zinc ion binding"/>
    <property type="evidence" value="ECO:0007669"/>
    <property type="project" value="InterPro"/>
</dbReference>
<keyword evidence="9" id="KW-1185">Reference proteome</keyword>
<dbReference type="OrthoDB" id="5600212at2759"/>
<keyword evidence="6" id="KW-0539">Nucleus</keyword>
<evidence type="ECO:0000259" key="7">
    <source>
        <dbReference type="PROSITE" id="PS50048"/>
    </source>
</evidence>
<evidence type="ECO:0000256" key="2">
    <source>
        <dbReference type="ARBA" id="ARBA00022833"/>
    </source>
</evidence>
<dbReference type="InterPro" id="IPR001138">
    <property type="entry name" value="Zn2Cys6_DnaBD"/>
</dbReference>
<dbReference type="KEGG" id="lth:KLTH0F03014g"/>
<dbReference type="HOGENOM" id="CLU_449939_0_0_1"/>
<keyword evidence="4" id="KW-0238">DNA-binding</keyword>
<evidence type="ECO:0000313" key="9">
    <source>
        <dbReference type="Proteomes" id="UP000002036"/>
    </source>
</evidence>
<dbReference type="InterPro" id="IPR036864">
    <property type="entry name" value="Zn2-C6_fun-type_DNA-bd_sf"/>
</dbReference>
<dbReference type="CDD" id="cd00067">
    <property type="entry name" value="GAL4"/>
    <property type="match status" value="1"/>
</dbReference>
<dbReference type="GeneID" id="8292534"/>
<dbReference type="GO" id="GO:0000981">
    <property type="term" value="F:DNA-binding transcription factor activity, RNA polymerase II-specific"/>
    <property type="evidence" value="ECO:0007669"/>
    <property type="project" value="InterPro"/>
</dbReference>
<sequence length="612" mass="69827">MTAARSGKRKVGRRACMLCKLKKLKCDGNYPCGRCAKSGVPSECGYEADRRKCRAYGSDGTKAYVFKSSPFSSQHPSEGSFKNEATVHHLSEHKIETSPDPLIKSIQDATLSFNERKDSEYDMWNFKPMVFNFNNFNLQDVGFDDFLRVFDDVDPFSTEDGSDQFPFAEPAELPLGAPFGNDNKESRLERSDLIEILFQSDYHAPPGISKDHLLDLERRHEDLQDDSADSNDIFLLSTTLCLGALTSHKRELLRTRSEGFVSRSSIPDRAARAFNYYTIAKNLIPDVLLHSSIDGFCGLVLMANFMTMMVSLEEQFYLSANALQIAVTLRLHEREKFNELVKINSHNIGLFFLFWNIWCSSCMLGSFLGVKPTLPLADIGIPLPFDMAVTGKISSLSLKFMQLRIQIASLLTKISRYYIEDHMTTATFMGLEEELHDISNQVAKLKCLPILDEHTYHRSRLLILELASMESQVALLLYRSNLLCKRSFEAVHTAKKIVYEIWSHYSKQFEKNERDLINHLDWNFSYPLRTAFLTLWIACIVLRKYQRLLSFLQDDNLTEYTLAIEVLQDLVKLLPVHQNLLNLITSLGEAGKPHSSGPDRSSHFWMSLLTEP</sequence>
<protein>
    <submittedName>
        <fullName evidence="8">KLTH0F03014p</fullName>
    </submittedName>
</protein>
<evidence type="ECO:0000313" key="8">
    <source>
        <dbReference type="EMBL" id="CAR23905.1"/>
    </source>
</evidence>
<dbReference type="FunCoup" id="C5DKA4">
    <property type="interactions" value="28"/>
</dbReference>
<dbReference type="STRING" id="559295.C5DKA4"/>
<organism evidence="8 9">
    <name type="scientific">Lachancea thermotolerans (strain ATCC 56472 / CBS 6340 / NRRL Y-8284)</name>
    <name type="common">Yeast</name>
    <name type="synonym">Kluyveromyces thermotolerans</name>
    <dbReference type="NCBI Taxonomy" id="559295"/>
    <lineage>
        <taxon>Eukaryota</taxon>
        <taxon>Fungi</taxon>
        <taxon>Dikarya</taxon>
        <taxon>Ascomycota</taxon>
        <taxon>Saccharomycotina</taxon>
        <taxon>Saccharomycetes</taxon>
        <taxon>Saccharomycetales</taxon>
        <taxon>Saccharomycetaceae</taxon>
        <taxon>Lachancea</taxon>
    </lineage>
</organism>
<dbReference type="eggNOG" id="ENOG502QRWI">
    <property type="taxonomic scope" value="Eukaryota"/>
</dbReference>
<name>C5DKA4_LACTC</name>
<dbReference type="PROSITE" id="PS50048">
    <property type="entry name" value="ZN2_CY6_FUNGAL_2"/>
    <property type="match status" value="1"/>
</dbReference>